<gene>
    <name evidence="1" type="ORF">SAMN05444165_1236</name>
</gene>
<accession>A0A1N6H9A9</accession>
<organism evidence="1 2">
    <name type="scientific">Paraburkholderia phenazinium</name>
    <dbReference type="NCBI Taxonomy" id="60549"/>
    <lineage>
        <taxon>Bacteria</taxon>
        <taxon>Pseudomonadati</taxon>
        <taxon>Pseudomonadota</taxon>
        <taxon>Betaproteobacteria</taxon>
        <taxon>Burkholderiales</taxon>
        <taxon>Burkholderiaceae</taxon>
        <taxon>Paraburkholderia</taxon>
    </lineage>
</organism>
<dbReference type="EMBL" id="FSRU01000001">
    <property type="protein sequence ID" value="SIO16257.1"/>
    <property type="molecule type" value="Genomic_DNA"/>
</dbReference>
<dbReference type="Proteomes" id="UP000185151">
    <property type="component" value="Unassembled WGS sequence"/>
</dbReference>
<evidence type="ECO:0000313" key="2">
    <source>
        <dbReference type="Proteomes" id="UP000185151"/>
    </source>
</evidence>
<dbReference type="PROSITE" id="PS51257">
    <property type="entry name" value="PROKAR_LIPOPROTEIN"/>
    <property type="match status" value="1"/>
</dbReference>
<reference evidence="1 2" key="1">
    <citation type="submission" date="2016-11" db="EMBL/GenBank/DDBJ databases">
        <authorList>
            <person name="Jaros S."/>
            <person name="Januszkiewicz K."/>
            <person name="Wedrychowicz H."/>
        </authorList>
    </citation>
    <scope>NUCLEOTIDE SEQUENCE [LARGE SCALE GENOMIC DNA]</scope>
    <source>
        <strain evidence="1 2">GAS95</strain>
    </source>
</reference>
<evidence type="ECO:0008006" key="3">
    <source>
        <dbReference type="Google" id="ProtNLM"/>
    </source>
</evidence>
<proteinExistence type="predicted"/>
<sequence length="109" mass="11193">MIRGGVVMLTVAALVGLGGCGNKEGDEFVGKWQSTKSAQSVEITRNDDGFIIANTTRGAMKGAVISAAYRDGALEVSTGGGTESIAYDKAHDAIVLPTMAGATPFSRVK</sequence>
<protein>
    <recommendedName>
        <fullName evidence="3">Lipoprotein</fullName>
    </recommendedName>
</protein>
<evidence type="ECO:0000313" key="1">
    <source>
        <dbReference type="EMBL" id="SIO16257.1"/>
    </source>
</evidence>
<name>A0A1N6H9A9_9BURK</name>
<dbReference type="AlphaFoldDB" id="A0A1N6H9A9"/>
<keyword evidence="2" id="KW-1185">Reference proteome</keyword>